<evidence type="ECO:0000313" key="7">
    <source>
        <dbReference type="Proteomes" id="UP000595564"/>
    </source>
</evidence>
<feature type="transmembrane region" description="Helical" evidence="5">
    <location>
        <begin position="96"/>
        <end position="116"/>
    </location>
</feature>
<comment type="subcellular location">
    <subcellularLocation>
        <location evidence="5">Cell membrane</location>
        <topology evidence="5">Multi-pass membrane protein</topology>
    </subcellularLocation>
    <subcellularLocation>
        <location evidence="1">Membrane</location>
        <topology evidence="1">Multi-pass membrane protein</topology>
    </subcellularLocation>
</comment>
<proteinExistence type="inferred from homology"/>
<feature type="transmembrane region" description="Helical" evidence="5">
    <location>
        <begin position="41"/>
        <end position="62"/>
    </location>
</feature>
<feature type="transmembrane region" description="Helical" evidence="5">
    <location>
        <begin position="6"/>
        <end position="29"/>
    </location>
</feature>
<protein>
    <recommendedName>
        <fullName evidence="5">Probable membrane transporter protein</fullName>
    </recommendedName>
</protein>
<keyword evidence="7" id="KW-1185">Reference proteome</keyword>
<keyword evidence="2 5" id="KW-0812">Transmembrane</keyword>
<feature type="transmembrane region" description="Helical" evidence="5">
    <location>
        <begin position="228"/>
        <end position="247"/>
    </location>
</feature>
<dbReference type="EMBL" id="AP017470">
    <property type="protein sequence ID" value="BBB33349.1"/>
    <property type="molecule type" value="Genomic_DNA"/>
</dbReference>
<gene>
    <name evidence="6" type="ORF">TTHT_1894</name>
</gene>
<organism evidence="6 7">
    <name type="scientific">Thermotomaculum hydrothermale</name>
    <dbReference type="NCBI Taxonomy" id="981385"/>
    <lineage>
        <taxon>Bacteria</taxon>
        <taxon>Pseudomonadati</taxon>
        <taxon>Acidobacteriota</taxon>
        <taxon>Holophagae</taxon>
        <taxon>Thermotomaculales</taxon>
        <taxon>Thermotomaculaceae</taxon>
        <taxon>Thermotomaculum</taxon>
    </lineage>
</organism>
<evidence type="ECO:0000313" key="6">
    <source>
        <dbReference type="EMBL" id="BBB33349.1"/>
    </source>
</evidence>
<keyword evidence="3 5" id="KW-1133">Transmembrane helix</keyword>
<dbReference type="Pfam" id="PF01925">
    <property type="entry name" value="TauE"/>
    <property type="match status" value="1"/>
</dbReference>
<dbReference type="PANTHER" id="PTHR43701:SF2">
    <property type="entry name" value="MEMBRANE TRANSPORTER PROTEIN YJNA-RELATED"/>
    <property type="match status" value="1"/>
</dbReference>
<feature type="transmembrane region" description="Helical" evidence="5">
    <location>
        <begin position="136"/>
        <end position="159"/>
    </location>
</feature>
<dbReference type="InterPro" id="IPR051598">
    <property type="entry name" value="TSUP/Inactive_protease-like"/>
</dbReference>
<feature type="transmembrane region" description="Helical" evidence="5">
    <location>
        <begin position="195"/>
        <end position="216"/>
    </location>
</feature>
<dbReference type="InterPro" id="IPR002781">
    <property type="entry name" value="TM_pro_TauE-like"/>
</dbReference>
<name>A0A7R6PGK5_9BACT</name>
<feature type="transmembrane region" description="Helical" evidence="5">
    <location>
        <begin position="68"/>
        <end position="89"/>
    </location>
</feature>
<dbReference type="Proteomes" id="UP000595564">
    <property type="component" value="Chromosome"/>
</dbReference>
<evidence type="ECO:0000256" key="5">
    <source>
        <dbReference type="RuleBase" id="RU363041"/>
    </source>
</evidence>
<feature type="transmembrane region" description="Helical" evidence="5">
    <location>
        <begin position="166"/>
        <end position="189"/>
    </location>
</feature>
<evidence type="ECO:0000256" key="3">
    <source>
        <dbReference type="ARBA" id="ARBA00022989"/>
    </source>
</evidence>
<keyword evidence="4 5" id="KW-0472">Membrane</keyword>
<dbReference type="GO" id="GO:0005886">
    <property type="term" value="C:plasma membrane"/>
    <property type="evidence" value="ECO:0007669"/>
    <property type="project" value="UniProtKB-SubCell"/>
</dbReference>
<dbReference type="PANTHER" id="PTHR43701">
    <property type="entry name" value="MEMBRANE TRANSPORTER PROTEIN MJ0441-RELATED"/>
    <property type="match status" value="1"/>
</dbReference>
<dbReference type="RefSeq" id="WP_201327656.1">
    <property type="nucleotide sequence ID" value="NZ_AP017470.1"/>
</dbReference>
<keyword evidence="5" id="KW-1003">Cell membrane</keyword>
<dbReference type="AlphaFoldDB" id="A0A7R6PGK5"/>
<evidence type="ECO:0000256" key="1">
    <source>
        <dbReference type="ARBA" id="ARBA00004141"/>
    </source>
</evidence>
<dbReference type="KEGG" id="thyd:TTHT_1894"/>
<comment type="similarity">
    <text evidence="5">Belongs to the 4-toluene sulfonate uptake permease (TSUP) (TC 2.A.102) family.</text>
</comment>
<evidence type="ECO:0000256" key="4">
    <source>
        <dbReference type="ARBA" id="ARBA00023136"/>
    </source>
</evidence>
<reference evidence="6 7" key="1">
    <citation type="journal article" date="2012" name="Extremophiles">
        <title>Thermotomaculum hydrothermale gen. nov., sp. nov., a novel heterotrophic thermophile within the phylum Acidobacteria from a deep-sea hydrothermal vent chimney in the Southern Okinawa Trough.</title>
        <authorList>
            <person name="Izumi H."/>
            <person name="Nunoura T."/>
            <person name="Miyazaki M."/>
            <person name="Mino S."/>
            <person name="Toki T."/>
            <person name="Takai K."/>
            <person name="Sako Y."/>
            <person name="Sawabe T."/>
            <person name="Nakagawa S."/>
        </authorList>
    </citation>
    <scope>NUCLEOTIDE SEQUENCE [LARGE SCALE GENOMIC DNA]</scope>
    <source>
        <strain evidence="6 7">AC55</strain>
    </source>
</reference>
<sequence>MWWIPVMFFFIAFLFSMLGMGGAQIYIPILFWSGLDFKTEALPLGILLSVVNSSSATITYARKKLIDWRIGLLFGITMLAFAPIGAYFSKIVPTRLLIFIFALFTAISGTLMWIGWQPKNKMTDKNRTVLGLLGGSGLGFLAGLIGRGGGSFVVPLLYMAGIDAKAAAATSALAVTFSGVSSFVSHIAIAAKPNWVLWGECVVAVFAGSQLGSNFMATKLKGKAVKKIFAIVLLLIAAILIIKNVIFAH</sequence>
<accession>A0A7R6PGK5</accession>
<evidence type="ECO:0000256" key="2">
    <source>
        <dbReference type="ARBA" id="ARBA00022692"/>
    </source>
</evidence>